<dbReference type="Pfam" id="PF01558">
    <property type="entry name" value="POR"/>
    <property type="match status" value="1"/>
</dbReference>
<dbReference type="SUPFAM" id="SSF52922">
    <property type="entry name" value="TK C-terminal domain-like"/>
    <property type="match status" value="1"/>
</dbReference>
<dbReference type="InterPro" id="IPR002880">
    <property type="entry name" value="Pyrv_Fd/Flavodoxin_OxRdtase_N"/>
</dbReference>
<reference evidence="5" key="1">
    <citation type="journal article" date="2019" name="Int. J. Syst. Evol. Microbiol.">
        <title>The Global Catalogue of Microorganisms (GCM) 10K type strain sequencing project: providing services to taxonomists for standard genome sequencing and annotation.</title>
        <authorList>
            <consortium name="The Broad Institute Genomics Platform"/>
            <consortium name="The Broad Institute Genome Sequencing Center for Infectious Disease"/>
            <person name="Wu L."/>
            <person name="Ma J."/>
        </authorList>
    </citation>
    <scope>NUCLEOTIDE SEQUENCE [LARGE SCALE GENOMIC DNA]</scope>
    <source>
        <strain evidence="5">KCTC 42182</strain>
    </source>
</reference>
<organism evidence="4 5">
    <name type="scientific">Ferrovibrio xuzhouensis</name>
    <dbReference type="NCBI Taxonomy" id="1576914"/>
    <lineage>
        <taxon>Bacteria</taxon>
        <taxon>Pseudomonadati</taxon>
        <taxon>Pseudomonadota</taxon>
        <taxon>Alphaproteobacteria</taxon>
        <taxon>Rhodospirillales</taxon>
        <taxon>Rhodospirillaceae</taxon>
        <taxon>Ferrovibrio</taxon>
    </lineage>
</organism>
<dbReference type="Pfam" id="PF20169">
    <property type="entry name" value="DUF6537"/>
    <property type="match status" value="1"/>
</dbReference>
<dbReference type="InterPro" id="IPR029061">
    <property type="entry name" value="THDP-binding"/>
</dbReference>
<name>A0ABV7V9Q8_9PROT</name>
<dbReference type="InterPro" id="IPR046667">
    <property type="entry name" value="DUF6537"/>
</dbReference>
<dbReference type="NCBIfam" id="NF009588">
    <property type="entry name" value="PRK13029.1"/>
    <property type="match status" value="1"/>
</dbReference>
<evidence type="ECO:0000256" key="1">
    <source>
        <dbReference type="ARBA" id="ARBA00023002"/>
    </source>
</evidence>
<feature type="domain" description="Pyruvate/ketoisovalerate oxidoreductase catalytic" evidence="2">
    <location>
        <begin position="732"/>
        <end position="915"/>
    </location>
</feature>
<gene>
    <name evidence="4" type="ORF">ACFOOQ_01240</name>
</gene>
<evidence type="ECO:0000259" key="2">
    <source>
        <dbReference type="Pfam" id="PF01558"/>
    </source>
</evidence>
<protein>
    <submittedName>
        <fullName evidence="4">Indolepyruvate ferredoxin oxidoreductase family protein</fullName>
    </submittedName>
</protein>
<feature type="domain" description="DUF6537" evidence="3">
    <location>
        <begin position="948"/>
        <end position="1148"/>
    </location>
</feature>
<dbReference type="CDD" id="cd07034">
    <property type="entry name" value="TPP_PYR_PFOR_IOR-alpha_like"/>
    <property type="match status" value="1"/>
</dbReference>
<dbReference type="Gene3D" id="3.40.920.10">
    <property type="entry name" value="Pyruvate-ferredoxin oxidoreductase, PFOR, domain III"/>
    <property type="match status" value="1"/>
</dbReference>
<dbReference type="InterPro" id="IPR019752">
    <property type="entry name" value="Pyrv/ketoisovalerate_OxRed_cat"/>
</dbReference>
<keyword evidence="5" id="KW-1185">Reference proteome</keyword>
<evidence type="ECO:0000259" key="3">
    <source>
        <dbReference type="Pfam" id="PF20169"/>
    </source>
</evidence>
<proteinExistence type="predicted"/>
<dbReference type="InterPro" id="IPR051457">
    <property type="entry name" value="2-oxoacid:Fd_oxidoreductase"/>
</dbReference>
<dbReference type="CDD" id="cd02008">
    <property type="entry name" value="TPP_IOR_alpha"/>
    <property type="match status" value="1"/>
</dbReference>
<comment type="caution">
    <text evidence="4">The sequence shown here is derived from an EMBL/GenBank/DDBJ whole genome shotgun (WGS) entry which is preliminary data.</text>
</comment>
<evidence type="ECO:0000313" key="5">
    <source>
        <dbReference type="Proteomes" id="UP001595711"/>
    </source>
</evidence>
<dbReference type="Proteomes" id="UP001595711">
    <property type="component" value="Unassembled WGS sequence"/>
</dbReference>
<dbReference type="PANTHER" id="PTHR48084:SF3">
    <property type="entry name" value="SUBUNIT OF PYRUVATE:FLAVODOXIN OXIDOREDUCTASE"/>
    <property type="match status" value="1"/>
</dbReference>
<dbReference type="Gene3D" id="3.40.50.970">
    <property type="match status" value="1"/>
</dbReference>
<dbReference type="NCBIfam" id="NF009589">
    <property type="entry name" value="PRK13030.1"/>
    <property type="match status" value="1"/>
</dbReference>
<sequence>MLANVTLDDKYTLEKGRVFLTGTQALVRLPMLQRQRDLAAGLNTACFISGYRGSPLGLFDQQLWKARKFLKANHIEFQPGVNEDLAATAVWGSQQLNLFPGANYDGVYSIWYGKGPGVDRSMDVFKHGNSAGTSQHGGVLALCGDDHGAASSTVAHQSEHMMMAAMMPMLNPANVQEFLDYGLLGWAMSRYAGVWVGFKCQTETVESAASVSIDPQRLQIQYPDFQMPPGGLNIRWPDAILEQELRLQQYKVYAALAFARVNKIDRIVIDSPKPRLGIITTGKSYLDVRQAFDDLGIDEALAAELGIRLYKVGMVWPLEREGARQFAEGLEEVLVVEEKRAVIENQLKEQLYNWNEQARPRVVGKFDETGEWLLPSSGELSPAIVARAIYKRIRKFHTNARIEERIAFLEQQEAERAAAAGTTKTQRQPYFCSGCPHNTSTRVPEGSRAVAGIGCHFMSLWMDRSTATFTQMGGEGVPWVGQAPFTDEKHIFANLGDGTYFHSGLLALRASIAAKVNITYKILFNDAVAMTGGQPHDGQLTPPAITKQVYGEGVKKIIVVTDEPDKYPVGTDWAPGVTIRHREELDAVQRELREIEGCTVLLYDQTCAAEKRRRRKRGTFPDPDKRAFINDAVCEGCGDCSVKSNCVSVEPLETELGRKRKINQSSCNKDFSCINGFCPSFVTVHGGRVKRARVAPRKGPGPEDMEARFAGLPAPETPALDQPYNILITGIGGTGVVTIGQILGMAAHLEGYGTSVLDFTGLAQKNGAVLSHVRIAKTPEDIHAVRVAAGGASLLLGCDMVVASGDAALEKVHRGVTRAVINTHMTPTAAFTLNPDLKFDDNGMVQAIRKAAGENLSEFLEGTRIATALMGDAIATNMFMLGYAVQRGLVPVSLEALLKAIELNGTAIDSNIRSLNWGRLYAQDPKAVEDIARPAMPPAELQTFAKTVDELLADRSKRLVGYQNQAYADRYAALVEKARAAEATKAKGMTGFAEAVARYAYKLMAYKDEYEVARLYTDGAFLKKLNAQFEGDFKLSFHLAPPLTNRADPTTGEAKKSEFGPWMLRAFGLLAKLKGLRGTAFDVFGYTEERKLERQLIADYFALVEELCAGLNTGNHALAMQLASIPEDIRGYGHIKLRSLTAARTKWAKLLDTFRAPPAPMASAAE</sequence>
<dbReference type="SUPFAM" id="SSF53323">
    <property type="entry name" value="Pyruvate-ferredoxin oxidoreductase, PFOR, domain III"/>
    <property type="match status" value="1"/>
</dbReference>
<dbReference type="RefSeq" id="WP_379720564.1">
    <property type="nucleotide sequence ID" value="NZ_JBHRYJ010000001.1"/>
</dbReference>
<evidence type="ECO:0000313" key="4">
    <source>
        <dbReference type="EMBL" id="MFC3674145.1"/>
    </source>
</evidence>
<dbReference type="PANTHER" id="PTHR48084">
    <property type="entry name" value="2-OXOGLUTARATE OXIDOREDUCTASE SUBUNIT KORB-RELATED"/>
    <property type="match status" value="1"/>
</dbReference>
<accession>A0ABV7V9Q8</accession>
<dbReference type="InterPro" id="IPR002869">
    <property type="entry name" value="Pyrv_flavodox_OxRed_cen"/>
</dbReference>
<dbReference type="EMBL" id="JBHRYJ010000001">
    <property type="protein sequence ID" value="MFC3674145.1"/>
    <property type="molecule type" value="Genomic_DNA"/>
</dbReference>
<dbReference type="SUPFAM" id="SSF52518">
    <property type="entry name" value="Thiamin diphosphate-binding fold (THDP-binding)"/>
    <property type="match status" value="2"/>
</dbReference>
<keyword evidence="1" id="KW-0560">Oxidoreductase</keyword>
<dbReference type="InterPro" id="IPR009014">
    <property type="entry name" value="Transketo_C/PFOR_II"/>
</dbReference>